<evidence type="ECO:0000256" key="2">
    <source>
        <dbReference type="ARBA" id="ARBA00008921"/>
    </source>
</evidence>
<dbReference type="Pfam" id="PF06328">
    <property type="entry name" value="Lep_receptor_Ig"/>
    <property type="match status" value="1"/>
</dbReference>
<evidence type="ECO:0000256" key="9">
    <source>
        <dbReference type="ARBA" id="ARBA00023170"/>
    </source>
</evidence>
<dbReference type="PANTHER" id="PTHR48423:SF1">
    <property type="entry name" value="INTERLEUKIN-27 RECEPTOR SUBUNIT ALPHA"/>
    <property type="match status" value="1"/>
</dbReference>
<dbReference type="InterPro" id="IPR003961">
    <property type="entry name" value="FN3_dom"/>
</dbReference>
<keyword evidence="5" id="KW-0732">Signal</keyword>
<keyword evidence="9" id="KW-0675">Receptor</keyword>
<evidence type="ECO:0000256" key="6">
    <source>
        <dbReference type="ARBA" id="ARBA00022737"/>
    </source>
</evidence>
<dbReference type="SUPFAM" id="SSF48726">
    <property type="entry name" value="Immunoglobulin"/>
    <property type="match status" value="1"/>
</dbReference>
<keyword evidence="6" id="KW-0677">Repeat</keyword>
<dbReference type="AlphaFoldDB" id="A0A8K1G7U0"/>
<keyword evidence="7 13" id="KW-1133">Transmembrane helix</keyword>
<protein>
    <recommendedName>
        <fullName evidence="14">Fibronectin type-III domain-containing protein</fullName>
    </recommendedName>
</protein>
<comment type="caution">
    <text evidence="15">The sequence shown here is derived from an EMBL/GenBank/DDBJ whole genome shotgun (WGS) entry which is preliminary data.</text>
</comment>
<accession>A0A8K1G7U0</accession>
<feature type="region of interest" description="Disordered" evidence="12">
    <location>
        <begin position="1"/>
        <end position="26"/>
    </location>
</feature>
<dbReference type="Gene3D" id="2.60.40.10">
    <property type="entry name" value="Immunoglobulins"/>
    <property type="match status" value="6"/>
</dbReference>
<feature type="compositionally biased region" description="Low complexity" evidence="12">
    <location>
        <begin position="15"/>
        <end position="26"/>
    </location>
</feature>
<proteinExistence type="inferred from homology"/>
<keyword evidence="10" id="KW-0325">Glycoprotein</keyword>
<name>A0A8K1G7U0_9PASS</name>
<evidence type="ECO:0000256" key="4">
    <source>
        <dbReference type="ARBA" id="ARBA00022692"/>
    </source>
</evidence>
<reference evidence="15" key="1">
    <citation type="submission" date="2019-04" db="EMBL/GenBank/DDBJ databases">
        <title>Genome assembly of Zosterops borbonicus 15179.</title>
        <authorList>
            <person name="Leroy T."/>
            <person name="Anselmetti Y."/>
            <person name="Tilak M.-K."/>
            <person name="Nabholz B."/>
        </authorList>
    </citation>
    <scope>NUCLEOTIDE SEQUENCE</scope>
    <source>
        <strain evidence="15">HGM_15179</strain>
        <tissue evidence="15">Muscle</tissue>
    </source>
</reference>
<gene>
    <name evidence="15" type="ORF">HGM15179_013540</name>
</gene>
<organism evidence="15 16">
    <name type="scientific">Zosterops borbonicus</name>
    <dbReference type="NCBI Taxonomy" id="364589"/>
    <lineage>
        <taxon>Eukaryota</taxon>
        <taxon>Metazoa</taxon>
        <taxon>Chordata</taxon>
        <taxon>Craniata</taxon>
        <taxon>Vertebrata</taxon>
        <taxon>Euteleostomi</taxon>
        <taxon>Archelosauria</taxon>
        <taxon>Archosauria</taxon>
        <taxon>Dinosauria</taxon>
        <taxon>Saurischia</taxon>
        <taxon>Theropoda</taxon>
        <taxon>Coelurosauria</taxon>
        <taxon>Aves</taxon>
        <taxon>Neognathae</taxon>
        <taxon>Neoaves</taxon>
        <taxon>Telluraves</taxon>
        <taxon>Australaves</taxon>
        <taxon>Passeriformes</taxon>
        <taxon>Sylvioidea</taxon>
        <taxon>Zosteropidae</taxon>
        <taxon>Zosterops</taxon>
    </lineage>
</organism>
<evidence type="ECO:0000256" key="7">
    <source>
        <dbReference type="ARBA" id="ARBA00022989"/>
    </source>
</evidence>
<evidence type="ECO:0000313" key="16">
    <source>
        <dbReference type="Proteomes" id="UP000796761"/>
    </source>
</evidence>
<dbReference type="SMART" id="SM00060">
    <property type="entry name" value="FN3"/>
    <property type="match status" value="5"/>
</dbReference>
<dbReference type="SUPFAM" id="SSF49265">
    <property type="entry name" value="Fibronectin type III"/>
    <property type="match status" value="3"/>
</dbReference>
<dbReference type="InterPro" id="IPR013783">
    <property type="entry name" value="Ig-like_fold"/>
</dbReference>
<evidence type="ECO:0000259" key="14">
    <source>
        <dbReference type="PROSITE" id="PS50853"/>
    </source>
</evidence>
<dbReference type="InterPro" id="IPR036116">
    <property type="entry name" value="FN3_sf"/>
</dbReference>
<evidence type="ECO:0000313" key="15">
    <source>
        <dbReference type="EMBL" id="TRZ13545.1"/>
    </source>
</evidence>
<evidence type="ECO:0000256" key="13">
    <source>
        <dbReference type="SAM" id="Phobius"/>
    </source>
</evidence>
<evidence type="ECO:0000256" key="1">
    <source>
        <dbReference type="ARBA" id="ARBA00004251"/>
    </source>
</evidence>
<feature type="domain" description="Fibronectin type-III" evidence="14">
    <location>
        <begin position="270"/>
        <end position="371"/>
    </location>
</feature>
<keyword evidence="11" id="KW-0393">Immunoglobulin domain</keyword>
<dbReference type="Pfam" id="PF00041">
    <property type="entry name" value="fn3"/>
    <property type="match status" value="2"/>
</dbReference>
<dbReference type="InterPro" id="IPR052672">
    <property type="entry name" value="Type1_Cytokine_Rcpt_Type2"/>
</dbReference>
<keyword evidence="8 13" id="KW-0472">Membrane</keyword>
<dbReference type="CDD" id="cd00063">
    <property type="entry name" value="FN3"/>
    <property type="match status" value="3"/>
</dbReference>
<dbReference type="InterPro" id="IPR036179">
    <property type="entry name" value="Ig-like_dom_sf"/>
</dbReference>
<evidence type="ECO:0000256" key="8">
    <source>
        <dbReference type="ARBA" id="ARBA00023136"/>
    </source>
</evidence>
<dbReference type="InterPro" id="IPR010457">
    <property type="entry name" value="IgC2-like_lig-bd"/>
</dbReference>
<feature type="compositionally biased region" description="Basic and acidic residues" evidence="12">
    <location>
        <begin position="1"/>
        <end position="13"/>
    </location>
</feature>
<dbReference type="EMBL" id="SWJQ01000501">
    <property type="protein sequence ID" value="TRZ13545.1"/>
    <property type="molecule type" value="Genomic_DNA"/>
</dbReference>
<dbReference type="PROSITE" id="PS50853">
    <property type="entry name" value="FN3"/>
    <property type="match status" value="3"/>
</dbReference>
<dbReference type="InterPro" id="IPR015321">
    <property type="entry name" value="TypeI_recpt_CBD"/>
</dbReference>
<feature type="domain" description="Fibronectin type-III" evidence="14">
    <location>
        <begin position="567"/>
        <end position="662"/>
    </location>
</feature>
<dbReference type="GO" id="GO:0005886">
    <property type="term" value="C:plasma membrane"/>
    <property type="evidence" value="ECO:0007669"/>
    <property type="project" value="UniProtKB-SubCell"/>
</dbReference>
<dbReference type="OrthoDB" id="9828391at2759"/>
<evidence type="ECO:0000256" key="10">
    <source>
        <dbReference type="ARBA" id="ARBA00023180"/>
    </source>
</evidence>
<dbReference type="Proteomes" id="UP000796761">
    <property type="component" value="Unassembled WGS sequence"/>
</dbReference>
<comment type="similarity">
    <text evidence="2">Belongs to the type I cytokine receptor family. Type 2 subfamily.</text>
</comment>
<evidence type="ECO:0000256" key="3">
    <source>
        <dbReference type="ARBA" id="ARBA00022475"/>
    </source>
</evidence>
<keyword evidence="16" id="KW-1185">Reference proteome</keyword>
<dbReference type="FunFam" id="2.60.40.10:FF:000414">
    <property type="entry name" value="Interleukin-6 receptor subunit beta"/>
    <property type="match status" value="1"/>
</dbReference>
<dbReference type="Pfam" id="PF09240">
    <property type="entry name" value="IL6Ra-bind"/>
    <property type="match status" value="1"/>
</dbReference>
<feature type="transmembrane region" description="Helical" evidence="13">
    <location>
        <begin position="667"/>
        <end position="690"/>
    </location>
</feature>
<dbReference type="PANTHER" id="PTHR48423">
    <property type="entry name" value="INTERLEUKIN-27 RECEPTOR SUBUNIT ALPHA"/>
    <property type="match status" value="1"/>
</dbReference>
<evidence type="ECO:0000256" key="11">
    <source>
        <dbReference type="ARBA" id="ARBA00023319"/>
    </source>
</evidence>
<evidence type="ECO:0000256" key="12">
    <source>
        <dbReference type="SAM" id="MobiDB-lite"/>
    </source>
</evidence>
<feature type="domain" description="Fibronectin type-III" evidence="14">
    <location>
        <begin position="373"/>
        <end position="471"/>
    </location>
</feature>
<evidence type="ECO:0000256" key="5">
    <source>
        <dbReference type="ARBA" id="ARBA00022729"/>
    </source>
</evidence>
<keyword evidence="3" id="KW-1003">Cell membrane</keyword>
<sequence>MGDMDTLGKEKAEFSTTSVPQSSTPSVAAMSIKLRKNALAESAFGEFADDTKLEGVTNKPEGGAAVHSDLDESSISDAEIFPSSPAIERGSSLELSCVLRKNYMPQRNASHIIWKLNDALIAPENYHIVNETVSNVTIHNFTYSTAYVKCFMKYLDKELPLAHTEVKSGFRPDMPENISCIYFYSVNLTCTWNAGRETSFTTNYTLYRKLMSSPNSSISCQNTTESCSFLKRHNVYSNDFCFQVEAKNVLGESLTECVSIPLQKIEKFAPPEILSVKKIPGIKQLLTVTWKMPKKIIPLKPIICQVQYRNLYSNFTEFVNVSLNSLKHTGTCNLTGLWDSTDYAVAVRCINNESAFWSGWSGEKNASTEEKAPPGKVDLWRVIESSHSSRNRSVHLMWKPLKSFPPSGRILGYKIQYFPENKTACKRTNNSTEKNITLLLNEEAHIISVTAYNSAGESPEAILRIPSTDEKPSQMIETVITSTANEEVVVRWITSEPEITKYVVEWYEELEVDPFGRSWEYVSNSTEWKNNKKNLKPFVCYNISVYPVYGSNVAAPFYTQIYAQEKKPSEGPVADTGILGKNEVTIKWNEISKAKRNGFITNYTIFYKSEDGKELNETVNPDVLQYRLKSLQANTQYTVQIMASNQAGGTIGEEKTFKTLKMDKEDLLFIGIPVGISMLCLIGLWITCVLKKHALKKVCWPDIPNPEESLAVEWPPTSSMNNSFLKRVSSQSKSVDFEDINVLEYCFHEESQEGSLLINYENHVSEYTDIKTEGITNRDEKILHNEENEVAKCFSPSMSYVISDQFTRSQMPSALIPAKEAQPIEMVVNDLCGSQQNPIKNEENDDEEVLKLEDFSEKALFNPYLKNSVKTREFLVSESLPEHSTDECKSQSSALPPFQPNVSGQSYVTLDMFRLPKAQ</sequence>
<keyword evidence="4 13" id="KW-0812">Transmembrane</keyword>
<comment type="subcellular location">
    <subcellularLocation>
        <location evidence="1">Cell membrane</location>
        <topology evidence="1">Single-pass type I membrane protein</topology>
    </subcellularLocation>
</comment>